<sequence>MVSLKDYAPFTDAELLDKINTLAARLKGAVVQHINSTVVGGGVAEILHSLVPVMNSIGLKARWDVIKAGKDFFEVTKAFHNAFHGVKTEITERMLEIYKYTSRANLEVVADEADFVIIHDQQPLGLVERRLGHRGKWLWYCHIDPVDVDPRLWDFLKAYAGQCDAAIYHLPEYGKDLGNKQFFLPPAINPLSDKNREVSGEEQQQILKKLGISADERVILQVSRFDRLKNPFGLMEAYLKVEKEFPCSLILAGGAADDDPEGQEVLDELVQKAGCHPRVKILNLPPDSHLEINVLQRRADVVVQNSLREGFGLTVTEALWKARPVVATPVGGIRKQVIHEQTGLLAADTDELVVCLKRLLQDCNLSMRLGRQGKEHVRQNFITPVYLYNWLVVLNELLQKS</sequence>
<evidence type="ECO:0000313" key="9">
    <source>
        <dbReference type="EMBL" id="ADG83507.1"/>
    </source>
</evidence>
<dbReference type="SUPFAM" id="SSF53756">
    <property type="entry name" value="UDP-Glycosyltransferase/glycogen phosphorylase"/>
    <property type="match status" value="1"/>
</dbReference>
<dbReference type="KEGG" id="tjr:TherJR_2672"/>
<dbReference type="Pfam" id="PF00534">
    <property type="entry name" value="Glycos_transf_1"/>
    <property type="match status" value="1"/>
</dbReference>
<comment type="similarity">
    <text evidence="1">Belongs to the glycosyltransferase group 1 family. Glycosyltransferase 4 subfamily.</text>
</comment>
<dbReference type="PANTHER" id="PTHR47779">
    <property type="entry name" value="SYNTHASE (CCG-9), PUTATIVE (AFU_ORTHOLOGUE AFUA_3G12100)-RELATED"/>
    <property type="match status" value="1"/>
</dbReference>
<evidence type="ECO:0000259" key="8">
    <source>
        <dbReference type="Pfam" id="PF21269"/>
    </source>
</evidence>
<dbReference type="Gene3D" id="3.40.50.2000">
    <property type="entry name" value="Glycogen Phosphorylase B"/>
    <property type="match status" value="2"/>
</dbReference>
<dbReference type="PANTHER" id="PTHR47779:SF1">
    <property type="entry name" value="SYNTHASE (CCG-9), PUTATIVE (AFU_ORTHOLOGUE AFUA_3G12100)-RELATED"/>
    <property type="match status" value="1"/>
</dbReference>
<feature type="domain" description="Glycosyl transferase family 1" evidence="7">
    <location>
        <begin position="203"/>
        <end position="375"/>
    </location>
</feature>
<evidence type="ECO:0000256" key="3">
    <source>
        <dbReference type="ARBA" id="ARBA00022526"/>
    </source>
</evidence>
<gene>
    <name evidence="9" type="ordered locus">TherJR_2672</name>
</gene>
<keyword evidence="5 9" id="KW-0808">Transferase</keyword>
<keyword evidence="10" id="KW-1185">Reference proteome</keyword>
<evidence type="ECO:0000256" key="6">
    <source>
        <dbReference type="ARBA" id="ARBA00023277"/>
    </source>
</evidence>
<keyword evidence="6" id="KW-0119">Carbohydrate metabolism</keyword>
<evidence type="ECO:0000256" key="5">
    <source>
        <dbReference type="ARBA" id="ARBA00022679"/>
    </source>
</evidence>
<evidence type="ECO:0000313" key="10">
    <source>
        <dbReference type="Proteomes" id="UP000002377"/>
    </source>
</evidence>
<comment type="subunit">
    <text evidence="2">Homodimer.</text>
</comment>
<evidence type="ECO:0000256" key="4">
    <source>
        <dbReference type="ARBA" id="ARBA00022676"/>
    </source>
</evidence>
<dbReference type="STRING" id="635013.TherJR_2672"/>
<dbReference type="Pfam" id="PF21269">
    <property type="entry name" value="TreT_GT1"/>
    <property type="match status" value="1"/>
</dbReference>
<name>D5XC55_THEPJ</name>
<keyword evidence="4" id="KW-0328">Glycosyltransferase</keyword>
<keyword evidence="3" id="KW-0313">Glucose metabolism</keyword>
<reference evidence="9 10" key="1">
    <citation type="submission" date="2010-05" db="EMBL/GenBank/DDBJ databases">
        <title>Complete sequence of Thermincola sp. JR.</title>
        <authorList>
            <consortium name="US DOE Joint Genome Institute"/>
            <person name="Lucas S."/>
            <person name="Copeland A."/>
            <person name="Lapidus A."/>
            <person name="Cheng J.-F."/>
            <person name="Bruce D."/>
            <person name="Goodwin L."/>
            <person name="Pitluck S."/>
            <person name="Chertkov O."/>
            <person name="Detter J.C."/>
            <person name="Han C."/>
            <person name="Tapia R."/>
            <person name="Land M."/>
            <person name="Hauser L."/>
            <person name="Kyrpides N."/>
            <person name="Mikhailova N."/>
            <person name="Hazen T.C."/>
            <person name="Woyke T."/>
        </authorList>
    </citation>
    <scope>NUCLEOTIDE SEQUENCE [LARGE SCALE GENOMIC DNA]</scope>
    <source>
        <strain evidence="9 10">JR</strain>
    </source>
</reference>
<organism evidence="9 10">
    <name type="scientific">Thermincola potens (strain JR)</name>
    <dbReference type="NCBI Taxonomy" id="635013"/>
    <lineage>
        <taxon>Bacteria</taxon>
        <taxon>Bacillati</taxon>
        <taxon>Bacillota</taxon>
        <taxon>Clostridia</taxon>
        <taxon>Eubacteriales</taxon>
        <taxon>Thermincolaceae</taxon>
        <taxon>Thermincola</taxon>
    </lineage>
</organism>
<evidence type="ECO:0000259" key="7">
    <source>
        <dbReference type="Pfam" id="PF00534"/>
    </source>
</evidence>
<protein>
    <submittedName>
        <fullName evidence="9">Glycosyl transferase group 1</fullName>
    </submittedName>
</protein>
<dbReference type="InterPro" id="IPR001296">
    <property type="entry name" value="Glyco_trans_1"/>
</dbReference>
<proteinExistence type="inferred from homology"/>
<evidence type="ECO:0000256" key="2">
    <source>
        <dbReference type="ARBA" id="ARBA00011738"/>
    </source>
</evidence>
<dbReference type="AlphaFoldDB" id="D5XC55"/>
<dbReference type="InterPro" id="IPR052078">
    <property type="entry name" value="Trehalose_Metab_GTase"/>
</dbReference>
<evidence type="ECO:0000256" key="1">
    <source>
        <dbReference type="ARBA" id="ARBA00009481"/>
    </source>
</evidence>
<dbReference type="HOGENOM" id="CLU_045353_0_0_9"/>
<dbReference type="CAZy" id="GT4">
    <property type="family name" value="Glycosyltransferase Family 4"/>
</dbReference>
<dbReference type="Proteomes" id="UP000002377">
    <property type="component" value="Chromosome"/>
</dbReference>
<dbReference type="GO" id="GO:0006006">
    <property type="term" value="P:glucose metabolic process"/>
    <property type="evidence" value="ECO:0007669"/>
    <property type="project" value="UniProtKB-KW"/>
</dbReference>
<dbReference type="eggNOG" id="COG0438">
    <property type="taxonomic scope" value="Bacteria"/>
</dbReference>
<feature type="domain" description="Trehalose synthase N-terminal" evidence="8">
    <location>
        <begin position="33"/>
        <end position="174"/>
    </location>
</feature>
<dbReference type="GO" id="GO:0016757">
    <property type="term" value="F:glycosyltransferase activity"/>
    <property type="evidence" value="ECO:0007669"/>
    <property type="project" value="UniProtKB-KW"/>
</dbReference>
<accession>D5XC55</accession>
<dbReference type="InterPro" id="IPR049438">
    <property type="entry name" value="TreT_GT1"/>
</dbReference>
<dbReference type="EMBL" id="CP002028">
    <property type="protein sequence ID" value="ADG83507.1"/>
    <property type="molecule type" value="Genomic_DNA"/>
</dbReference>